<keyword evidence="3" id="KW-1185">Reference proteome</keyword>
<dbReference type="Pfam" id="PF00668">
    <property type="entry name" value="Condensation"/>
    <property type="match status" value="1"/>
</dbReference>
<dbReference type="Gene3D" id="3.30.559.10">
    <property type="entry name" value="Chloramphenicol acetyltransferase-like domain"/>
    <property type="match status" value="1"/>
</dbReference>
<dbReference type="Gene3D" id="3.30.559.30">
    <property type="entry name" value="Nonribosomal peptide synthetase, condensation domain"/>
    <property type="match status" value="1"/>
</dbReference>
<dbReference type="Proteomes" id="UP000194266">
    <property type="component" value="Unassembled WGS sequence"/>
</dbReference>
<dbReference type="PANTHER" id="PTHR45398">
    <property type="match status" value="1"/>
</dbReference>
<name>A0ABX3Y7C7_9ACTN</name>
<feature type="non-terminal residue" evidence="2">
    <location>
        <position position="1"/>
    </location>
</feature>
<evidence type="ECO:0000313" key="2">
    <source>
        <dbReference type="EMBL" id="OSZ55280.1"/>
    </source>
</evidence>
<protein>
    <recommendedName>
        <fullName evidence="1">Condensation domain-containing protein</fullName>
    </recommendedName>
</protein>
<dbReference type="PANTHER" id="PTHR45398:SF1">
    <property type="entry name" value="ENZYME, PUTATIVE (JCVI)-RELATED"/>
    <property type="match status" value="1"/>
</dbReference>
<accession>A0ABX3Y7C7</accession>
<gene>
    <name evidence="2" type="ORF">OQI_39470</name>
</gene>
<reference evidence="2 3" key="1">
    <citation type="submission" date="2016-12" db="EMBL/GenBank/DDBJ databases">
        <title>Genome Mining:The Detection of Biosynthetic Gene Clusters to Aid in the Expression of Curamycin A produced by Streptomyces sp. strain CZA14.</title>
        <authorList>
            <person name="Durrell K.A."/>
            <person name="Kirby B.M."/>
            <person name="Khan W."/>
            <person name="Mthethwa T."/>
            <person name="Le Roes-Hill M."/>
        </authorList>
    </citation>
    <scope>NUCLEOTIDE SEQUENCE [LARGE SCALE GENOMIC DNA]</scope>
    <source>
        <strain evidence="2 3">CZA14</strain>
    </source>
</reference>
<proteinExistence type="predicted"/>
<evidence type="ECO:0000313" key="3">
    <source>
        <dbReference type="Proteomes" id="UP000194266"/>
    </source>
</evidence>
<comment type="caution">
    <text evidence="2">The sequence shown here is derived from an EMBL/GenBank/DDBJ whole genome shotgun (WGS) entry which is preliminary data.</text>
</comment>
<sequence>WAHHDALRARFTRAADGTWRQEYAAADTEVPELLRVHDLSGPDARAAERAEARLTHEAHTGFRLDTGPLIAARLFTGAGRTPRLLLTAHHLIVDGVSWRVLLEDLETAYRQARTGEPVRLPQRTTSVQEWVRRLTGRTGEADLAAQRAHWADVSRHCAEPLPVDLDGGNTVADLRAVTVRLDRQRTDDLLRKVPGVYRTRVDDVLLTALGRVLADWTGRRTVAVGLEGHGREDQLFDDLDLSRTVGWFTSLFPVALDLPQGDWGTALKAVKEQLRAVP</sequence>
<dbReference type="InterPro" id="IPR001242">
    <property type="entry name" value="Condensation_dom"/>
</dbReference>
<feature type="non-terminal residue" evidence="2">
    <location>
        <position position="278"/>
    </location>
</feature>
<organism evidence="2 3">
    <name type="scientific">Streptomyces pharetrae CZA14</name>
    <dbReference type="NCBI Taxonomy" id="1144883"/>
    <lineage>
        <taxon>Bacteria</taxon>
        <taxon>Bacillati</taxon>
        <taxon>Actinomycetota</taxon>
        <taxon>Actinomycetes</taxon>
        <taxon>Kitasatosporales</taxon>
        <taxon>Streptomycetaceae</taxon>
        <taxon>Streptomyces</taxon>
    </lineage>
</organism>
<evidence type="ECO:0000259" key="1">
    <source>
        <dbReference type="Pfam" id="PF00668"/>
    </source>
</evidence>
<dbReference type="SUPFAM" id="SSF52777">
    <property type="entry name" value="CoA-dependent acyltransferases"/>
    <property type="match status" value="2"/>
</dbReference>
<dbReference type="EMBL" id="MRYD01000630">
    <property type="protein sequence ID" value="OSZ55280.1"/>
    <property type="molecule type" value="Genomic_DNA"/>
</dbReference>
<dbReference type="RefSeq" id="WP_143659946.1">
    <property type="nucleotide sequence ID" value="NZ_MRYD01000630.1"/>
</dbReference>
<dbReference type="InterPro" id="IPR023213">
    <property type="entry name" value="CAT-like_dom_sf"/>
</dbReference>
<feature type="domain" description="Condensation" evidence="1">
    <location>
        <begin position="2"/>
        <end position="277"/>
    </location>
</feature>